<sequence>MGGTQVRPARVGNLPVELTSLVGRDREVSDVRRLLDAGRLLTLTGPGGVGKTRLALRVADALGRRFDGQVWLAELAELSDPALLPHTVAAALDVPDPGGGDATDAVLEFLSGKRLLLVLDNCEHLLDAVADLVSLILKDAPEVTVLATGREPLGMPGEVSFPVPPLPVPEPDSASSVAAVLGYDGVKLLVERAQAVVPSFQVDEANFAAVARLCAELDGIPLAIELAAVRLRSLSVQDVVDRLGDRYRLLSRGRRGSPARHQTLWATIEWSYELCTATEQALWARAALFAGGFDLEAAEAVPTGDDLPAAEVLDVLASLVDKSILVREASGERTRYVMLETLRDFGMRRLTDSERTAVRRRHRDFYTGLALWSREEWRRGGSKTAMARLRPERGNLRAALEFSLTEPGEAPAGLRLAATLDYYWITAAAVEGAQWLDRMLAAAKPTPNLDRIDALHTRAWLPIAPGSGVPPPRELLAEAMRIADETPDAWLWRVRILRSQAALSLSADRVAEAVAQLVEAADILRSAVPASEQERENIEFLRLVTQSVLGHGYCMTGDYAKAEPVLREGIAAAADRGNVDLLANMTWNLGMVLLERGEVAESADLALRSLSAARELGHPPRTFDALQLLASIATAQGDHTRAARLFGAADDLVSDVAAMSLSEWEQAISSRDRDRARQALGEKDYDDAYQCGARLETDEAIALATVGKVPETGKPLTRRQAEIADLVAEGLTNRQIAHRLVISVRTAETHVDHVLTRLGFANRSQLAAWVTGRKAAPDAEPPS</sequence>
<dbReference type="Gene3D" id="1.25.40.10">
    <property type="entry name" value="Tetratricopeptide repeat domain"/>
    <property type="match status" value="1"/>
</dbReference>
<dbReference type="InterPro" id="IPR036388">
    <property type="entry name" value="WH-like_DNA-bd_sf"/>
</dbReference>
<dbReference type="SUPFAM" id="SSF52540">
    <property type="entry name" value="P-loop containing nucleoside triphosphate hydrolases"/>
    <property type="match status" value="1"/>
</dbReference>
<dbReference type="PANTHER" id="PTHR47691:SF3">
    <property type="entry name" value="HTH-TYPE TRANSCRIPTIONAL REGULATOR RV0890C-RELATED"/>
    <property type="match status" value="1"/>
</dbReference>
<dbReference type="Pfam" id="PF25872">
    <property type="entry name" value="HTH_77"/>
    <property type="match status" value="1"/>
</dbReference>
<accession>A0A1H0VSL4</accession>
<dbReference type="InterPro" id="IPR016032">
    <property type="entry name" value="Sig_transdc_resp-reg_C-effctor"/>
</dbReference>
<dbReference type="GO" id="GO:0016887">
    <property type="term" value="F:ATP hydrolysis activity"/>
    <property type="evidence" value="ECO:0007669"/>
    <property type="project" value="InterPro"/>
</dbReference>
<dbReference type="CDD" id="cd06170">
    <property type="entry name" value="LuxR_C_like"/>
    <property type="match status" value="1"/>
</dbReference>
<dbReference type="GO" id="GO:0006355">
    <property type="term" value="P:regulation of DNA-templated transcription"/>
    <property type="evidence" value="ECO:0007669"/>
    <property type="project" value="InterPro"/>
</dbReference>
<dbReference type="GO" id="GO:0003677">
    <property type="term" value="F:DNA binding"/>
    <property type="evidence" value="ECO:0007669"/>
    <property type="project" value="InterPro"/>
</dbReference>
<dbReference type="InterPro" id="IPR000792">
    <property type="entry name" value="Tscrpt_reg_LuxR_C"/>
</dbReference>
<keyword evidence="3" id="KW-1185">Reference proteome</keyword>
<dbReference type="InterPro" id="IPR049945">
    <property type="entry name" value="AAA_22"/>
</dbReference>
<dbReference type="GO" id="GO:0004674">
    <property type="term" value="F:protein serine/threonine kinase activity"/>
    <property type="evidence" value="ECO:0007669"/>
    <property type="project" value="UniProtKB-KW"/>
</dbReference>
<dbReference type="InterPro" id="IPR027417">
    <property type="entry name" value="P-loop_NTPase"/>
</dbReference>
<keyword evidence="2" id="KW-0808">Transferase</keyword>
<dbReference type="PROSITE" id="PS50043">
    <property type="entry name" value="HTH_LUXR_2"/>
    <property type="match status" value="1"/>
</dbReference>
<dbReference type="Gene3D" id="3.40.50.300">
    <property type="entry name" value="P-loop containing nucleotide triphosphate hydrolases"/>
    <property type="match status" value="1"/>
</dbReference>
<dbReference type="RefSeq" id="WP_166658144.1">
    <property type="nucleotide sequence ID" value="NZ_FNDV01000004.1"/>
</dbReference>
<dbReference type="SUPFAM" id="SSF46894">
    <property type="entry name" value="C-terminal effector domain of the bipartite response regulators"/>
    <property type="match status" value="1"/>
</dbReference>
<dbReference type="PANTHER" id="PTHR47691">
    <property type="entry name" value="REGULATOR-RELATED"/>
    <property type="match status" value="1"/>
</dbReference>
<keyword evidence="2" id="KW-0723">Serine/threonine-protein kinase</keyword>
<dbReference type="SMART" id="SM00421">
    <property type="entry name" value="HTH_LUXR"/>
    <property type="match status" value="1"/>
</dbReference>
<evidence type="ECO:0000259" key="1">
    <source>
        <dbReference type="PROSITE" id="PS50043"/>
    </source>
</evidence>
<dbReference type="STRING" id="504798.SAMN05421871_104410"/>
<dbReference type="SUPFAM" id="SSF48452">
    <property type="entry name" value="TPR-like"/>
    <property type="match status" value="1"/>
</dbReference>
<dbReference type="Gene3D" id="1.10.10.10">
    <property type="entry name" value="Winged helix-like DNA-binding domain superfamily/Winged helix DNA-binding domain"/>
    <property type="match status" value="1"/>
</dbReference>
<protein>
    <submittedName>
        <fullName evidence="2">Non-specific serine/threonine protein kinase</fullName>
    </submittedName>
</protein>
<dbReference type="EMBL" id="FNJB01000015">
    <property type="protein sequence ID" value="SDP81086.1"/>
    <property type="molecule type" value="Genomic_DNA"/>
</dbReference>
<proteinExistence type="predicted"/>
<dbReference type="InterPro" id="IPR058852">
    <property type="entry name" value="HTH_77"/>
</dbReference>
<gene>
    <name evidence="2" type="ORF">SAMN05192558_11559</name>
</gene>
<feature type="domain" description="HTH luxR-type" evidence="1">
    <location>
        <begin position="709"/>
        <end position="774"/>
    </location>
</feature>
<dbReference type="Proteomes" id="UP000199651">
    <property type="component" value="Unassembled WGS sequence"/>
</dbReference>
<dbReference type="AlphaFoldDB" id="A0A1H0VSL4"/>
<evidence type="ECO:0000313" key="3">
    <source>
        <dbReference type="Proteomes" id="UP000199651"/>
    </source>
</evidence>
<evidence type="ECO:0000313" key="2">
    <source>
        <dbReference type="EMBL" id="SDP81086.1"/>
    </source>
</evidence>
<dbReference type="PRINTS" id="PR00038">
    <property type="entry name" value="HTHLUXR"/>
</dbReference>
<dbReference type="PRINTS" id="PR00364">
    <property type="entry name" value="DISEASERSIST"/>
</dbReference>
<dbReference type="Pfam" id="PF00196">
    <property type="entry name" value="GerE"/>
    <property type="match status" value="1"/>
</dbReference>
<name>A0A1H0VSL4_9PSEU</name>
<organism evidence="2 3">
    <name type="scientific">Actinokineospora alba</name>
    <dbReference type="NCBI Taxonomy" id="504798"/>
    <lineage>
        <taxon>Bacteria</taxon>
        <taxon>Bacillati</taxon>
        <taxon>Actinomycetota</taxon>
        <taxon>Actinomycetes</taxon>
        <taxon>Pseudonocardiales</taxon>
        <taxon>Pseudonocardiaceae</taxon>
        <taxon>Actinokineospora</taxon>
    </lineage>
</organism>
<dbReference type="InterPro" id="IPR011990">
    <property type="entry name" value="TPR-like_helical_dom_sf"/>
</dbReference>
<dbReference type="Pfam" id="PF13401">
    <property type="entry name" value="AAA_22"/>
    <property type="match status" value="1"/>
</dbReference>
<reference evidence="3" key="1">
    <citation type="submission" date="2016-10" db="EMBL/GenBank/DDBJ databases">
        <authorList>
            <person name="Varghese N."/>
            <person name="Submissions S."/>
        </authorList>
    </citation>
    <scope>NUCLEOTIDE SEQUENCE [LARGE SCALE GENOMIC DNA]</scope>
    <source>
        <strain evidence="3">IBRC-M 10655</strain>
    </source>
</reference>
<keyword evidence="2" id="KW-0418">Kinase</keyword>